<dbReference type="Proteomes" id="UP001234178">
    <property type="component" value="Unassembled WGS sequence"/>
</dbReference>
<comment type="caution">
    <text evidence="1">The sequence shown here is derived from an EMBL/GenBank/DDBJ whole genome shotgun (WGS) entry which is preliminary data.</text>
</comment>
<gene>
    <name evidence="1" type="ORF">OUZ56_021095</name>
</gene>
<name>A0ABQ9ZH30_9CRUS</name>
<accession>A0ABQ9ZH30</accession>
<organism evidence="1 2">
    <name type="scientific">Daphnia magna</name>
    <dbReference type="NCBI Taxonomy" id="35525"/>
    <lineage>
        <taxon>Eukaryota</taxon>
        <taxon>Metazoa</taxon>
        <taxon>Ecdysozoa</taxon>
        <taxon>Arthropoda</taxon>
        <taxon>Crustacea</taxon>
        <taxon>Branchiopoda</taxon>
        <taxon>Diplostraca</taxon>
        <taxon>Cladocera</taxon>
        <taxon>Anomopoda</taxon>
        <taxon>Daphniidae</taxon>
        <taxon>Daphnia</taxon>
    </lineage>
</organism>
<reference evidence="1 2" key="1">
    <citation type="journal article" date="2023" name="Nucleic Acids Res.">
        <title>The hologenome of Daphnia magna reveals possible DNA methylation and microbiome-mediated evolution of the host genome.</title>
        <authorList>
            <person name="Chaturvedi A."/>
            <person name="Li X."/>
            <person name="Dhandapani V."/>
            <person name="Marshall H."/>
            <person name="Kissane S."/>
            <person name="Cuenca-Cambronero M."/>
            <person name="Asole G."/>
            <person name="Calvet F."/>
            <person name="Ruiz-Romero M."/>
            <person name="Marangio P."/>
            <person name="Guigo R."/>
            <person name="Rago D."/>
            <person name="Mirbahai L."/>
            <person name="Eastwood N."/>
            <person name="Colbourne J.K."/>
            <person name="Zhou J."/>
            <person name="Mallon E."/>
            <person name="Orsini L."/>
        </authorList>
    </citation>
    <scope>NUCLEOTIDE SEQUENCE [LARGE SCALE GENOMIC DNA]</scope>
    <source>
        <strain evidence="1">LRV0_1</strain>
    </source>
</reference>
<keyword evidence="2" id="KW-1185">Reference proteome</keyword>
<evidence type="ECO:0000313" key="2">
    <source>
        <dbReference type="Proteomes" id="UP001234178"/>
    </source>
</evidence>
<evidence type="ECO:0000313" key="1">
    <source>
        <dbReference type="EMBL" id="KAK4011993.1"/>
    </source>
</evidence>
<protein>
    <submittedName>
        <fullName evidence="1">Uncharacterized protein</fullName>
    </submittedName>
</protein>
<sequence length="99" mass="11706">MSSDEQVDLPLALLRKHPIAIVRTKQKISVKLSFCFSFVFFWTFKRKMIRIVSPPELNEEKTLGVHARSEHITVQQSNEMFFRSQTTDFSFFSVFFKLK</sequence>
<dbReference type="EMBL" id="JAOYFB010000003">
    <property type="protein sequence ID" value="KAK4011993.1"/>
    <property type="molecule type" value="Genomic_DNA"/>
</dbReference>
<proteinExistence type="predicted"/>